<evidence type="ECO:0000313" key="2">
    <source>
        <dbReference type="EMBL" id="SKB08241.1"/>
    </source>
</evidence>
<protein>
    <recommendedName>
        <fullName evidence="1">DUF559 domain-containing protein</fullName>
    </recommendedName>
</protein>
<sequence length="285" mass="32240">MLDVLTTARAVALHGRSVVRQRIRARAWQQPMRGVVVTHNGPLTPDQLERAWLAASPSRSALGGLTAARRWGLKGFDPERISIVLPEGGRRPPGDLELHWSTQLGPEDVPPNEPRRTTLERSLVDAASWAATPRRARALVIAAFQQRLTSVARMRRVLERRGNCRHKSLIIQSVLDARGGIQSLPERDFDVLRLAARLPRPTRQARAKGRDGRYYLDVWWERFNLAVEIHGIPHLAIEQWSDDLHRSNELVIDGRRVLAFSSFSIRHEPDRVIDQLLRATARPAA</sequence>
<dbReference type="Proteomes" id="UP000191040">
    <property type="component" value="Chromosome I"/>
</dbReference>
<proteinExistence type="predicted"/>
<organism evidence="2 3">
    <name type="scientific">Aeromicrobium choanae</name>
    <dbReference type="NCBI Taxonomy" id="1736691"/>
    <lineage>
        <taxon>Bacteria</taxon>
        <taxon>Bacillati</taxon>
        <taxon>Actinomycetota</taxon>
        <taxon>Actinomycetes</taxon>
        <taxon>Propionibacteriales</taxon>
        <taxon>Nocardioidaceae</taxon>
        <taxon>Aeromicrobium</taxon>
    </lineage>
</organism>
<reference evidence="3" key="1">
    <citation type="submission" date="2017-02" db="EMBL/GenBank/DDBJ databases">
        <authorList>
            <person name="Varghese N."/>
            <person name="Submissions S."/>
        </authorList>
    </citation>
    <scope>NUCLEOTIDE SEQUENCE [LARGE SCALE GENOMIC DNA]</scope>
    <source>
        <strain evidence="3">9H-4</strain>
    </source>
</reference>
<keyword evidence="3" id="KW-1185">Reference proteome</keyword>
<dbReference type="AlphaFoldDB" id="A0A1T4Z3U9"/>
<evidence type="ECO:0000259" key="1">
    <source>
        <dbReference type="Pfam" id="PF04480"/>
    </source>
</evidence>
<name>A0A1T4Z3U9_9ACTN</name>
<dbReference type="OrthoDB" id="3209715at2"/>
<dbReference type="EMBL" id="LT796768">
    <property type="protein sequence ID" value="SKB08241.1"/>
    <property type="molecule type" value="Genomic_DNA"/>
</dbReference>
<dbReference type="InterPro" id="IPR007569">
    <property type="entry name" value="DUF559"/>
</dbReference>
<dbReference type="Pfam" id="PF04480">
    <property type="entry name" value="DUF559"/>
    <property type="match status" value="1"/>
</dbReference>
<feature type="domain" description="DUF559" evidence="1">
    <location>
        <begin position="212"/>
        <end position="279"/>
    </location>
</feature>
<dbReference type="STRING" id="1736691.SAMN06295964_2062"/>
<dbReference type="RefSeq" id="WP_153302973.1">
    <property type="nucleotide sequence ID" value="NZ_LT796768.1"/>
</dbReference>
<accession>A0A1T4Z3U9</accession>
<evidence type="ECO:0000313" key="3">
    <source>
        <dbReference type="Proteomes" id="UP000191040"/>
    </source>
</evidence>
<gene>
    <name evidence="2" type="ORF">SAMN06295964_2062</name>
</gene>